<dbReference type="RefSeq" id="WP_157397289.1">
    <property type="nucleotide sequence ID" value="NZ_WSEL01000003.1"/>
</dbReference>
<keyword evidence="1" id="KW-0812">Transmembrane</keyword>
<organism evidence="2 3">
    <name type="scientific">Ramlibacter pinisoli</name>
    <dbReference type="NCBI Taxonomy" id="2682844"/>
    <lineage>
        <taxon>Bacteria</taxon>
        <taxon>Pseudomonadati</taxon>
        <taxon>Pseudomonadota</taxon>
        <taxon>Betaproteobacteria</taxon>
        <taxon>Burkholderiales</taxon>
        <taxon>Comamonadaceae</taxon>
        <taxon>Ramlibacter</taxon>
    </lineage>
</organism>
<feature type="transmembrane region" description="Helical" evidence="1">
    <location>
        <begin position="21"/>
        <end position="43"/>
    </location>
</feature>
<keyword evidence="1" id="KW-1133">Transmembrane helix</keyword>
<dbReference type="AlphaFoldDB" id="A0A6N8IQZ1"/>
<gene>
    <name evidence="2" type="ORF">GON04_07405</name>
</gene>
<protein>
    <submittedName>
        <fullName evidence="2">DUF2306 domain-containing protein</fullName>
    </submittedName>
</protein>
<sequence>MQFKSSASLVRWLLTPFVRVAPTPVQVVLLLLLAAFAAPVFLVVEAPLLLGLDQAWSARIRPYGWLLHLHAACGVLALLTGPFQLVPGVRVHYPRVHRVLGYVYLSTIAIAAPVAIWIAVFHIEPAERLASVAQALLWLFTTLAALVAIRATDVATHRLWMARSYALTLTFVIVRFTTEVLGFRFPADAGGAAAMIWLSTVCVVLAADAIVAFWRPAARPAPRGPAARRSA</sequence>
<dbReference type="InterPro" id="IPR018750">
    <property type="entry name" value="DUF2306_membrane"/>
</dbReference>
<evidence type="ECO:0000313" key="2">
    <source>
        <dbReference type="EMBL" id="MVQ29267.1"/>
    </source>
</evidence>
<keyword evidence="3" id="KW-1185">Reference proteome</keyword>
<keyword evidence="1" id="KW-0472">Membrane</keyword>
<feature type="transmembrane region" description="Helical" evidence="1">
    <location>
        <begin position="99"/>
        <end position="123"/>
    </location>
</feature>
<evidence type="ECO:0000313" key="3">
    <source>
        <dbReference type="Proteomes" id="UP000469385"/>
    </source>
</evidence>
<feature type="transmembrane region" description="Helical" evidence="1">
    <location>
        <begin position="164"/>
        <end position="185"/>
    </location>
</feature>
<feature type="transmembrane region" description="Helical" evidence="1">
    <location>
        <begin position="191"/>
        <end position="214"/>
    </location>
</feature>
<reference evidence="2 3" key="1">
    <citation type="submission" date="2019-12" db="EMBL/GenBank/DDBJ databases">
        <authorList>
            <person name="Huq M.A."/>
        </authorList>
    </citation>
    <scope>NUCLEOTIDE SEQUENCE [LARGE SCALE GENOMIC DNA]</scope>
    <source>
        <strain evidence="2 3">MAH-25</strain>
    </source>
</reference>
<evidence type="ECO:0000256" key="1">
    <source>
        <dbReference type="SAM" id="Phobius"/>
    </source>
</evidence>
<feature type="transmembrane region" description="Helical" evidence="1">
    <location>
        <begin position="63"/>
        <end position="87"/>
    </location>
</feature>
<accession>A0A6N8IQZ1</accession>
<comment type="caution">
    <text evidence="2">The sequence shown here is derived from an EMBL/GenBank/DDBJ whole genome shotgun (WGS) entry which is preliminary data.</text>
</comment>
<feature type="transmembrane region" description="Helical" evidence="1">
    <location>
        <begin position="135"/>
        <end position="152"/>
    </location>
</feature>
<dbReference type="Pfam" id="PF10067">
    <property type="entry name" value="DUF2306"/>
    <property type="match status" value="1"/>
</dbReference>
<dbReference type="Proteomes" id="UP000469385">
    <property type="component" value="Unassembled WGS sequence"/>
</dbReference>
<name>A0A6N8IQZ1_9BURK</name>
<proteinExistence type="predicted"/>
<dbReference type="EMBL" id="WSEL01000003">
    <property type="protein sequence ID" value="MVQ29267.1"/>
    <property type="molecule type" value="Genomic_DNA"/>
</dbReference>